<name>A0A7M7K944_VARDE</name>
<dbReference type="InParanoid" id="A0A7M7K944"/>
<dbReference type="Pfam" id="PF00566">
    <property type="entry name" value="RabGAP-TBC"/>
    <property type="match status" value="1"/>
</dbReference>
<proteinExistence type="predicted"/>
<keyword evidence="1" id="KW-0343">GTPase activation</keyword>
<evidence type="ECO:0000256" key="1">
    <source>
        <dbReference type="ARBA" id="ARBA00022468"/>
    </source>
</evidence>
<evidence type="ECO:0000313" key="5">
    <source>
        <dbReference type="EnsemblMetazoa" id="XP_022659696"/>
    </source>
</evidence>
<feature type="coiled-coil region" evidence="2">
    <location>
        <begin position="745"/>
        <end position="836"/>
    </location>
</feature>
<dbReference type="OrthoDB" id="295078at2759"/>
<feature type="region of interest" description="Disordered" evidence="3">
    <location>
        <begin position="855"/>
        <end position="878"/>
    </location>
</feature>
<dbReference type="PANTHER" id="PTHR47219">
    <property type="entry name" value="RAB GTPASE-ACTIVATING PROTEIN 1-LIKE"/>
    <property type="match status" value="1"/>
</dbReference>
<reference evidence="5" key="1">
    <citation type="submission" date="2021-01" db="UniProtKB">
        <authorList>
            <consortium name="EnsemblMetazoa"/>
        </authorList>
    </citation>
    <scope>IDENTIFICATION</scope>
</reference>
<dbReference type="InterPro" id="IPR050302">
    <property type="entry name" value="Rab_GAP_TBC_domain"/>
</dbReference>
<organism evidence="5 6">
    <name type="scientific">Varroa destructor</name>
    <name type="common">Honeybee mite</name>
    <dbReference type="NCBI Taxonomy" id="109461"/>
    <lineage>
        <taxon>Eukaryota</taxon>
        <taxon>Metazoa</taxon>
        <taxon>Ecdysozoa</taxon>
        <taxon>Arthropoda</taxon>
        <taxon>Chelicerata</taxon>
        <taxon>Arachnida</taxon>
        <taxon>Acari</taxon>
        <taxon>Parasitiformes</taxon>
        <taxon>Mesostigmata</taxon>
        <taxon>Gamasina</taxon>
        <taxon>Dermanyssoidea</taxon>
        <taxon>Varroidae</taxon>
        <taxon>Varroa</taxon>
    </lineage>
</organism>
<evidence type="ECO:0000313" key="6">
    <source>
        <dbReference type="Proteomes" id="UP000594260"/>
    </source>
</evidence>
<dbReference type="GO" id="GO:0005096">
    <property type="term" value="F:GTPase activator activity"/>
    <property type="evidence" value="ECO:0007669"/>
    <property type="project" value="UniProtKB-KW"/>
</dbReference>
<evidence type="ECO:0000259" key="4">
    <source>
        <dbReference type="PROSITE" id="PS50086"/>
    </source>
</evidence>
<protein>
    <recommendedName>
        <fullName evidence="4">Rab-GAP TBC domain-containing protein</fullName>
    </recommendedName>
</protein>
<dbReference type="CTD" id="38945"/>
<evidence type="ECO:0000256" key="2">
    <source>
        <dbReference type="SAM" id="Coils"/>
    </source>
</evidence>
<dbReference type="Gene3D" id="1.10.8.270">
    <property type="entry name" value="putative rabgap domain of human tbc1 domain family member 14 like domains"/>
    <property type="match status" value="1"/>
</dbReference>
<feature type="domain" description="Rab-GAP TBC" evidence="4">
    <location>
        <begin position="475"/>
        <end position="663"/>
    </location>
</feature>
<dbReference type="SMART" id="SM00164">
    <property type="entry name" value="TBC"/>
    <property type="match status" value="1"/>
</dbReference>
<dbReference type="InterPro" id="IPR000195">
    <property type="entry name" value="Rab-GAP-TBC_dom"/>
</dbReference>
<dbReference type="EnsemblMetazoa" id="XM_022803961">
    <property type="protein sequence ID" value="XP_022659696"/>
    <property type="gene ID" value="LOC111249717"/>
</dbReference>
<accession>A0A7M7K944</accession>
<dbReference type="Gene3D" id="1.10.472.80">
    <property type="entry name" value="Ypt/Rab-GAP domain of gyp1p, domain 3"/>
    <property type="match status" value="1"/>
</dbReference>
<dbReference type="AlphaFoldDB" id="A0A7M7K944"/>
<dbReference type="RefSeq" id="XP_022659696.1">
    <property type="nucleotide sequence ID" value="XM_022803961.1"/>
</dbReference>
<keyword evidence="2" id="KW-0175">Coiled coil</keyword>
<dbReference type="GeneID" id="111249717"/>
<dbReference type="FunFam" id="1.10.8.270:FF:000001">
    <property type="entry name" value="TBC1 domain family member 1"/>
    <property type="match status" value="1"/>
</dbReference>
<dbReference type="KEGG" id="vde:111249717"/>
<dbReference type="Proteomes" id="UP000594260">
    <property type="component" value="Unplaced"/>
</dbReference>
<keyword evidence="6" id="KW-1185">Reference proteome</keyword>
<dbReference type="OMA" id="AVHQCHV"/>
<dbReference type="PROSITE" id="PS50086">
    <property type="entry name" value="TBC_RABGAP"/>
    <property type="match status" value="1"/>
</dbReference>
<dbReference type="GO" id="GO:0031267">
    <property type="term" value="F:small GTPase binding"/>
    <property type="evidence" value="ECO:0007669"/>
    <property type="project" value="TreeGrafter"/>
</dbReference>
<dbReference type="InterPro" id="IPR035969">
    <property type="entry name" value="Rab-GAP_TBC_sf"/>
</dbReference>
<sequence>MDACCVVVDASAVAASAAAAAESAERMESNVGLQQGRRDSIDDDAHLPSIAMQPAVGEADPWVMFESITFLGTWKWPDQDSRSTKQILAETMSRAMNVPPEKQVRVALMLPTRGDGKVVLFAKASGDEIYSLPMRQITSFTGGHREHPSCFAFVYAPAATEQSCLKMFCFDAMSAEVRAKVHKRIEQAYQSIQNDSNEAQLIAAPCGSMQIVNVQMTLDIREEDSRGAYAACSRTKELFKLRKDVEKQIVLTIEPMSHPSPINIERCFGVLVSPGRHVRHSDMQLIGTGSNDSSNQQSSPSSGFTVVAKWDPKDNPPFELLNTVTSGESRVYLTVACDLVLMHVKEPVRFVFETQARIGPAPQDREKALVWSLPTALRTGSVKPFTEYYTLILQQQSRDNFELAQMTTSTGRVLHPIEQMTELGESDDDEPLLSGSGPVGRESGQEKLDEWGDIIKHWKGNAKPKEVDALIQNFGVPQSLRCQVWQLLGTSKSDMEDHEYYQMLVKKENSAAVDQAIERDIHRTFPGHDFFKETQGQESLYRLCKAYSLHDIAVSYCQGLSYLAAALLLHIPEEQTFFLLNVIMSNERYNMRQLYLDNFETLHVKLYQLAKLYSERIPEIGSHFRDLGVEPHMFASQWLLTLYTAKFPLYLVFLVLDNFLLTGPDFLFKIAVALLMESKRDLLTLDFEGVLKHFRVSIPRKYRNEEAALRLVRTANHVKVSSAKLKKWEKDFLQEKEANSDPKEIRRMLNAQQRLDQENDDLVQELISVRLEFTRHVDAARDRIDALSKELASAQQFATDVSTENQELREQLQQLKEMCRREAETAEATIRQQEDTIFEYKKICGRLQEVNQAIQADRNRNKRKQNGEDTQEEESELEQQLRELELELAQTKLALVESECHCQELNHQLARNAQDKEKAQGTPWLSKTIQGIIKKQNSQVDSS</sequence>
<feature type="region of interest" description="Disordered" evidence="3">
    <location>
        <begin position="423"/>
        <end position="445"/>
    </location>
</feature>
<evidence type="ECO:0000256" key="3">
    <source>
        <dbReference type="SAM" id="MobiDB-lite"/>
    </source>
</evidence>
<dbReference type="FunCoup" id="A0A7M7K944">
    <property type="interactions" value="1502"/>
</dbReference>
<dbReference type="SUPFAM" id="SSF47923">
    <property type="entry name" value="Ypt/Rab-GAP domain of gyp1p"/>
    <property type="match status" value="2"/>
</dbReference>
<dbReference type="PANTHER" id="PTHR47219:SF9">
    <property type="entry name" value="GTPASE ACTIVATING PROTEIN AND CENTROSOME-ASSOCIATED, ISOFORM B"/>
    <property type="match status" value="1"/>
</dbReference>
<dbReference type="Gene3D" id="1.10.10.750">
    <property type="entry name" value="Ypt/Rab-GAP domain of gyp1p, domain 1"/>
    <property type="match status" value="1"/>
</dbReference>
<dbReference type="Pfam" id="PF12473">
    <property type="entry name" value="DUF3694"/>
    <property type="match status" value="1"/>
</dbReference>
<dbReference type="InterPro" id="IPR022164">
    <property type="entry name" value="Kinesin-like"/>
</dbReference>